<protein>
    <submittedName>
        <fullName evidence="1">Uncharacterized protein</fullName>
    </submittedName>
</protein>
<evidence type="ECO:0000313" key="1">
    <source>
        <dbReference type="EMBL" id="PSN72323.1"/>
    </source>
</evidence>
<dbReference type="EMBL" id="KZ678130">
    <property type="protein sequence ID" value="PSN72323.1"/>
    <property type="molecule type" value="Genomic_DNA"/>
</dbReference>
<dbReference type="AlphaFoldDB" id="A0A2T2P3X6"/>
<organism evidence="1 2">
    <name type="scientific">Corynespora cassiicola Philippines</name>
    <dbReference type="NCBI Taxonomy" id="1448308"/>
    <lineage>
        <taxon>Eukaryota</taxon>
        <taxon>Fungi</taxon>
        <taxon>Dikarya</taxon>
        <taxon>Ascomycota</taxon>
        <taxon>Pezizomycotina</taxon>
        <taxon>Dothideomycetes</taxon>
        <taxon>Pleosporomycetidae</taxon>
        <taxon>Pleosporales</taxon>
        <taxon>Corynesporascaceae</taxon>
        <taxon>Corynespora</taxon>
    </lineage>
</organism>
<evidence type="ECO:0000313" key="2">
    <source>
        <dbReference type="Proteomes" id="UP000240883"/>
    </source>
</evidence>
<dbReference type="Proteomes" id="UP000240883">
    <property type="component" value="Unassembled WGS sequence"/>
</dbReference>
<reference evidence="1 2" key="1">
    <citation type="journal article" date="2018" name="Front. Microbiol.">
        <title>Genome-Wide Analysis of Corynespora cassiicola Leaf Fall Disease Putative Effectors.</title>
        <authorList>
            <person name="Lopez D."/>
            <person name="Ribeiro S."/>
            <person name="Label P."/>
            <person name="Fumanal B."/>
            <person name="Venisse J.S."/>
            <person name="Kohler A."/>
            <person name="de Oliveira R.R."/>
            <person name="Labutti K."/>
            <person name="Lipzen A."/>
            <person name="Lail K."/>
            <person name="Bauer D."/>
            <person name="Ohm R.A."/>
            <person name="Barry K.W."/>
            <person name="Spatafora J."/>
            <person name="Grigoriev I.V."/>
            <person name="Martin F.M."/>
            <person name="Pujade-Renaud V."/>
        </authorList>
    </citation>
    <scope>NUCLEOTIDE SEQUENCE [LARGE SCALE GENOMIC DNA]</scope>
    <source>
        <strain evidence="1 2">Philippines</strain>
    </source>
</reference>
<sequence length="96" mass="10440">MRTFPIRHRRLVAGISSVMYWAVGSSGKAKIVDMMGYKEGFPKDLLPRANDDPAFVSTATSILSEHIPRTSAVAISTQAARQKTVLGPVCAHNPCR</sequence>
<accession>A0A2T2P3X6</accession>
<name>A0A2T2P3X6_CORCC</name>
<gene>
    <name evidence="1" type="ORF">BS50DRAFT_248746</name>
</gene>
<keyword evidence="2" id="KW-1185">Reference proteome</keyword>
<proteinExistence type="predicted"/>